<evidence type="ECO:0000256" key="1">
    <source>
        <dbReference type="SAM" id="SignalP"/>
    </source>
</evidence>
<accession>A0A1D1VP67</accession>
<dbReference type="EMBL" id="BDGG01000008">
    <property type="protein sequence ID" value="GAV02751.1"/>
    <property type="molecule type" value="Genomic_DNA"/>
</dbReference>
<keyword evidence="3" id="KW-1185">Reference proteome</keyword>
<feature type="signal peptide" evidence="1">
    <location>
        <begin position="1"/>
        <end position="23"/>
    </location>
</feature>
<dbReference type="Proteomes" id="UP000186922">
    <property type="component" value="Unassembled WGS sequence"/>
</dbReference>
<evidence type="ECO:0000313" key="3">
    <source>
        <dbReference type="Proteomes" id="UP000186922"/>
    </source>
</evidence>
<protein>
    <recommendedName>
        <fullName evidence="4">Receptor ligand binding region domain-containing protein</fullName>
    </recommendedName>
</protein>
<reference evidence="2 3" key="1">
    <citation type="journal article" date="2016" name="Nat. Commun.">
        <title>Extremotolerant tardigrade genome and improved radiotolerance of human cultured cells by tardigrade-unique protein.</title>
        <authorList>
            <person name="Hashimoto T."/>
            <person name="Horikawa D.D."/>
            <person name="Saito Y."/>
            <person name="Kuwahara H."/>
            <person name="Kozuka-Hata H."/>
            <person name="Shin-I T."/>
            <person name="Minakuchi Y."/>
            <person name="Ohishi K."/>
            <person name="Motoyama A."/>
            <person name="Aizu T."/>
            <person name="Enomoto A."/>
            <person name="Kondo K."/>
            <person name="Tanaka S."/>
            <person name="Hara Y."/>
            <person name="Koshikawa S."/>
            <person name="Sagara H."/>
            <person name="Miura T."/>
            <person name="Yokobori S."/>
            <person name="Miyagawa K."/>
            <person name="Suzuki Y."/>
            <person name="Kubo T."/>
            <person name="Oyama M."/>
            <person name="Kohara Y."/>
            <person name="Fujiyama A."/>
            <person name="Arakawa K."/>
            <person name="Katayama T."/>
            <person name="Toyoda A."/>
            <person name="Kunieda T."/>
        </authorList>
    </citation>
    <scope>NUCLEOTIDE SEQUENCE [LARGE SCALE GENOMIC DNA]</scope>
    <source>
        <strain evidence="2 3">YOKOZUNA-1</strain>
    </source>
</reference>
<feature type="chain" id="PRO_5008898674" description="Receptor ligand binding region domain-containing protein" evidence="1">
    <location>
        <begin position="24"/>
        <end position="128"/>
    </location>
</feature>
<organism evidence="2 3">
    <name type="scientific">Ramazzottius varieornatus</name>
    <name type="common">Water bear</name>
    <name type="synonym">Tardigrade</name>
    <dbReference type="NCBI Taxonomy" id="947166"/>
    <lineage>
        <taxon>Eukaryota</taxon>
        <taxon>Metazoa</taxon>
        <taxon>Ecdysozoa</taxon>
        <taxon>Tardigrada</taxon>
        <taxon>Eutardigrada</taxon>
        <taxon>Parachela</taxon>
        <taxon>Hypsibioidea</taxon>
        <taxon>Ramazzottiidae</taxon>
        <taxon>Ramazzottius</taxon>
    </lineage>
</organism>
<comment type="caution">
    <text evidence="2">The sequence shown here is derived from an EMBL/GenBank/DDBJ whole genome shotgun (WGS) entry which is preliminary data.</text>
</comment>
<name>A0A1D1VP67_RAMVA</name>
<dbReference type="OrthoDB" id="10619047at2759"/>
<sequence>MNSILSIFKLVLLVVAVPRTTNSASNQLINIVILVLGEDPSYGYYATSPMYDLAFRRASTMYPELSARTRKHVLYQKNVKDCAAAGADMLDVAGKLFDLLDSHDGPTVLLAPGCSLEMMNLADFARGR</sequence>
<gene>
    <name evidence="2" type="primary">RvY_13277-1</name>
    <name evidence="2" type="synonym">RvY_13277.1</name>
    <name evidence="2" type="ORF">RvY_13277</name>
</gene>
<dbReference type="AlphaFoldDB" id="A0A1D1VP67"/>
<evidence type="ECO:0000313" key="2">
    <source>
        <dbReference type="EMBL" id="GAV02751.1"/>
    </source>
</evidence>
<evidence type="ECO:0008006" key="4">
    <source>
        <dbReference type="Google" id="ProtNLM"/>
    </source>
</evidence>
<keyword evidence="1" id="KW-0732">Signal</keyword>
<proteinExistence type="predicted"/>